<evidence type="ECO:0000313" key="7">
    <source>
        <dbReference type="Proteomes" id="UP000003009"/>
    </source>
</evidence>
<evidence type="ECO:0000313" key="6">
    <source>
        <dbReference type="EMBL" id="EEP68601.1"/>
    </source>
</evidence>
<dbReference type="NCBIfam" id="TIGR02667">
    <property type="entry name" value="moaB_proteo"/>
    <property type="match status" value="1"/>
</dbReference>
<dbReference type="SUPFAM" id="SSF53218">
    <property type="entry name" value="Molybdenum cofactor biosynthesis proteins"/>
    <property type="match status" value="1"/>
</dbReference>
<dbReference type="InterPro" id="IPR013484">
    <property type="entry name" value="MoaB_proteobac"/>
</dbReference>
<protein>
    <recommendedName>
        <fullName evidence="3">Molybdenum cofactor biosynthesis protein B</fullName>
    </recommendedName>
</protein>
<comment type="pathway">
    <text evidence="1">Cofactor biosynthesis; molybdopterin biosynthesis.</text>
</comment>
<dbReference type="PANTHER" id="PTHR43232">
    <property type="entry name" value="MOLYBDENUM COFACTOR BIOSYNTHESIS PROTEIN B"/>
    <property type="match status" value="1"/>
</dbReference>
<dbReference type="SMART" id="SM00852">
    <property type="entry name" value="MoCF_biosynth"/>
    <property type="match status" value="1"/>
</dbReference>
<evidence type="ECO:0000256" key="3">
    <source>
        <dbReference type="ARBA" id="ARBA00015262"/>
    </source>
</evidence>
<sequence length="239" mass="26846">MLTSRRRSIGCRFCKDFRLPIPSQMFDATALSPTSSRTQQSIFRLHNHVTQSILKPLFQPTSTKEQKMTTPTFRPLNIHILTVTDTRSRKEDGSGDYLAQALQQSGHNLHSRDLCRDEKYDIRARVSAAIAQPEIQVILITGGTGMFDRDITPDAVSLLFDKTIDGFGEIFRAISLNEIGMSTIQSRAIAGIANRTLIFCLPGSTNACRTAWEQIIRPQLDPRINACGFTRVFNSWDRA</sequence>
<keyword evidence="4" id="KW-0501">Molybdenum cofactor biosynthesis</keyword>
<dbReference type="PANTHER" id="PTHR43232:SF2">
    <property type="entry name" value="MOLYBDENUM COFACTOR BIOSYNTHESIS PROTEIN B"/>
    <property type="match status" value="1"/>
</dbReference>
<dbReference type="EMBL" id="ACJW02000002">
    <property type="protein sequence ID" value="EEP68601.1"/>
    <property type="molecule type" value="Genomic_DNA"/>
</dbReference>
<dbReference type="STRING" id="629741.GCWU000324_00504"/>
<dbReference type="InterPro" id="IPR036425">
    <property type="entry name" value="MoaB/Mog-like_dom_sf"/>
</dbReference>
<comment type="caution">
    <text evidence="6">The sequence shown here is derived from an EMBL/GenBank/DDBJ whole genome shotgun (WGS) entry which is preliminary data.</text>
</comment>
<evidence type="ECO:0000256" key="1">
    <source>
        <dbReference type="ARBA" id="ARBA00005046"/>
    </source>
</evidence>
<proteinExistence type="inferred from homology"/>
<evidence type="ECO:0000256" key="2">
    <source>
        <dbReference type="ARBA" id="ARBA00006112"/>
    </source>
</evidence>
<dbReference type="UniPathway" id="UPA00344"/>
<dbReference type="Proteomes" id="UP000003009">
    <property type="component" value="Unassembled WGS sequence"/>
</dbReference>
<dbReference type="InterPro" id="IPR001453">
    <property type="entry name" value="MoaB/Mog_dom"/>
</dbReference>
<dbReference type="HOGENOM" id="CLU_077358_2_2_4"/>
<organism evidence="6 7">
    <name type="scientific">Kingella oralis ATCC 51147</name>
    <dbReference type="NCBI Taxonomy" id="629741"/>
    <lineage>
        <taxon>Bacteria</taxon>
        <taxon>Pseudomonadati</taxon>
        <taxon>Pseudomonadota</taxon>
        <taxon>Betaproteobacteria</taxon>
        <taxon>Neisseriales</taxon>
        <taxon>Neisseriaceae</taxon>
        <taxon>Kingella</taxon>
    </lineage>
</organism>
<feature type="domain" description="MoaB/Mog" evidence="5">
    <location>
        <begin position="79"/>
        <end position="223"/>
    </location>
</feature>
<dbReference type="NCBIfam" id="TIGR00177">
    <property type="entry name" value="molyb_syn"/>
    <property type="match status" value="1"/>
</dbReference>
<keyword evidence="7" id="KW-1185">Reference proteome</keyword>
<accession>C4GI13</accession>
<dbReference type="Gene3D" id="3.40.980.10">
    <property type="entry name" value="MoaB/Mog-like domain"/>
    <property type="match status" value="1"/>
</dbReference>
<dbReference type="GO" id="GO:0005829">
    <property type="term" value="C:cytosol"/>
    <property type="evidence" value="ECO:0007669"/>
    <property type="project" value="TreeGrafter"/>
</dbReference>
<gene>
    <name evidence="6" type="primary">moaB</name>
    <name evidence="6" type="ORF">GCWU000324_00504</name>
</gene>
<evidence type="ECO:0000259" key="5">
    <source>
        <dbReference type="SMART" id="SM00852"/>
    </source>
</evidence>
<dbReference type="InterPro" id="IPR008284">
    <property type="entry name" value="MoCF_biosynth_CS"/>
</dbReference>
<comment type="similarity">
    <text evidence="2">Belongs to the MoaB/Mog family.</text>
</comment>
<dbReference type="CDD" id="cd00886">
    <property type="entry name" value="MogA_MoaB"/>
    <property type="match status" value="1"/>
</dbReference>
<dbReference type="PROSITE" id="PS01078">
    <property type="entry name" value="MOCF_BIOSYNTHESIS_1"/>
    <property type="match status" value="1"/>
</dbReference>
<dbReference type="Pfam" id="PF00994">
    <property type="entry name" value="MoCF_biosynth"/>
    <property type="match status" value="1"/>
</dbReference>
<dbReference type="GO" id="GO:0006777">
    <property type="term" value="P:Mo-molybdopterin cofactor biosynthetic process"/>
    <property type="evidence" value="ECO:0007669"/>
    <property type="project" value="UniProtKB-KW"/>
</dbReference>
<name>C4GI13_9NEIS</name>
<dbReference type="InterPro" id="IPR012245">
    <property type="entry name" value="MoaB"/>
</dbReference>
<reference evidence="6" key="1">
    <citation type="submission" date="2009-04" db="EMBL/GenBank/DDBJ databases">
        <authorList>
            <person name="Weinstock G."/>
            <person name="Sodergren E."/>
            <person name="Clifton S."/>
            <person name="Fulton L."/>
            <person name="Fulton B."/>
            <person name="Courtney L."/>
            <person name="Fronick C."/>
            <person name="Harrison M."/>
            <person name="Strong C."/>
            <person name="Farmer C."/>
            <person name="Delahaunty K."/>
            <person name="Markovic C."/>
            <person name="Hall O."/>
            <person name="Minx P."/>
            <person name="Tomlinson C."/>
            <person name="Mitreva M."/>
            <person name="Nelson J."/>
            <person name="Hou S."/>
            <person name="Wollam A."/>
            <person name="Pepin K.H."/>
            <person name="Johnson M."/>
            <person name="Bhonagiri V."/>
            <person name="Nash W.E."/>
            <person name="Warren W."/>
            <person name="Chinwalla A."/>
            <person name="Mardis E.R."/>
            <person name="Wilson R.K."/>
        </authorList>
    </citation>
    <scope>NUCLEOTIDE SEQUENCE [LARGE SCALE GENOMIC DNA]</scope>
    <source>
        <strain evidence="6">ATCC 51147</strain>
    </source>
</reference>
<dbReference type="AlphaFoldDB" id="C4GI13"/>
<evidence type="ECO:0000256" key="4">
    <source>
        <dbReference type="ARBA" id="ARBA00023150"/>
    </source>
</evidence>